<feature type="binding site" evidence="5">
    <location>
        <begin position="236"/>
        <end position="238"/>
    </location>
    <ligand>
        <name>substrate</name>
    </ligand>
</feature>
<comment type="function">
    <text evidence="5">Catalyzes the condensation of isopentenyl diphosphate (IPP) with allylic pyrophosphates generating different type of terpenoids.</text>
</comment>
<comment type="caution">
    <text evidence="5">Lacks conserved residue(s) required for the propagation of feature annotation.</text>
</comment>
<dbReference type="PROSITE" id="PS01066">
    <property type="entry name" value="UPP_SYNTHASE"/>
    <property type="match status" value="1"/>
</dbReference>
<feature type="binding site" evidence="5">
    <location>
        <position position="249"/>
    </location>
    <ligand>
        <name>Mg(2+)</name>
        <dbReference type="ChEBI" id="CHEBI:18420"/>
    </ligand>
</feature>
<evidence type="ECO:0000256" key="4">
    <source>
        <dbReference type="ARBA" id="ARBA00038453"/>
    </source>
</evidence>
<comment type="similarity">
    <text evidence="4">Belongs to the UPP synthase family. Z-FPP synthase subfamily.</text>
</comment>
<dbReference type="RefSeq" id="WP_354644739.1">
    <property type="nucleotide sequence ID" value="NZ_CP159872.1"/>
</dbReference>
<feature type="binding site" evidence="5">
    <location>
        <position position="61"/>
    </location>
    <ligand>
        <name>Mg(2+)</name>
        <dbReference type="ChEBI" id="CHEBI:18420"/>
    </ligand>
</feature>
<evidence type="ECO:0000256" key="5">
    <source>
        <dbReference type="HAMAP-Rule" id="MF_01139"/>
    </source>
</evidence>
<feature type="region of interest" description="Disordered" evidence="6">
    <location>
        <begin position="1"/>
        <end position="46"/>
    </location>
</feature>
<comment type="subunit">
    <text evidence="5">Homodimer.</text>
</comment>
<dbReference type="InterPro" id="IPR036424">
    <property type="entry name" value="UPP_synth-like_sf"/>
</dbReference>
<accession>A0AAU8K8M6</accession>
<name>A0AAU8K8M6_9ACTN</name>
<feature type="binding site" evidence="5">
    <location>
        <position position="230"/>
    </location>
    <ligand>
        <name>substrate</name>
    </ligand>
</feature>
<feature type="active site" description="Proton acceptor" evidence="5">
    <location>
        <position position="109"/>
    </location>
</feature>
<feature type="binding site" evidence="5">
    <location>
        <position position="112"/>
    </location>
    <ligand>
        <name>substrate</name>
    </ligand>
</feature>
<dbReference type="PANTHER" id="PTHR10291:SF43">
    <property type="entry name" value="DEHYDRODOLICHYL DIPHOSPHATE SYNTHASE COMPLEX SUBUNIT DHDDS"/>
    <property type="match status" value="1"/>
</dbReference>
<feature type="compositionally biased region" description="Basic and acidic residues" evidence="6">
    <location>
        <begin position="36"/>
        <end position="45"/>
    </location>
</feature>
<dbReference type="GO" id="GO:0033850">
    <property type="term" value="F:Z-farnesyl diphosphate synthase activity"/>
    <property type="evidence" value="ECO:0007669"/>
    <property type="project" value="TreeGrafter"/>
</dbReference>
<dbReference type="NCBIfam" id="TIGR00055">
    <property type="entry name" value="uppS"/>
    <property type="match status" value="1"/>
</dbReference>
<dbReference type="Gene3D" id="3.40.1180.10">
    <property type="entry name" value="Decaprenyl diphosphate synthase-like"/>
    <property type="match status" value="1"/>
</dbReference>
<dbReference type="GO" id="GO:0045547">
    <property type="term" value="F:ditrans,polycis-polyprenyl diphosphate synthase [(2E,6E)-farnesyl diphosphate specific] activity"/>
    <property type="evidence" value="ECO:0007669"/>
    <property type="project" value="TreeGrafter"/>
</dbReference>
<reference evidence="7" key="1">
    <citation type="submission" date="2024-06" db="EMBL/GenBank/DDBJ databases">
        <title>The genome sequences of Kitasatospora sp. strain HUAS MG31.</title>
        <authorList>
            <person name="Mo P."/>
        </authorList>
    </citation>
    <scope>NUCLEOTIDE SEQUENCE</scope>
    <source>
        <strain evidence="7">HUAS MG31</strain>
    </source>
</reference>
<evidence type="ECO:0000256" key="3">
    <source>
        <dbReference type="ARBA" id="ARBA00022842"/>
    </source>
</evidence>
<comment type="cofactor">
    <cofactor evidence="5">
        <name>Mg(2+)</name>
        <dbReference type="ChEBI" id="CHEBI:18420"/>
    </cofactor>
    <text evidence="5">Binds 2 magnesium ions per subunit.</text>
</comment>
<dbReference type="HAMAP" id="MF_01139">
    <property type="entry name" value="ISPT"/>
    <property type="match status" value="1"/>
</dbReference>
<dbReference type="CDD" id="cd00475">
    <property type="entry name" value="Cis_IPPS"/>
    <property type="match status" value="1"/>
</dbReference>
<dbReference type="PANTHER" id="PTHR10291">
    <property type="entry name" value="DEHYDRODOLICHYL DIPHOSPHATE SYNTHASE FAMILY MEMBER"/>
    <property type="match status" value="1"/>
</dbReference>
<proteinExistence type="inferred from homology"/>
<dbReference type="InterPro" id="IPR001441">
    <property type="entry name" value="UPP_synth-like"/>
</dbReference>
<dbReference type="SUPFAM" id="SSF64005">
    <property type="entry name" value="Undecaprenyl diphosphate synthase"/>
    <property type="match status" value="1"/>
</dbReference>
<feature type="binding site" evidence="5">
    <location>
        <position position="66"/>
    </location>
    <ligand>
        <name>substrate</name>
    </ligand>
</feature>
<dbReference type="KEGG" id="kcm:ABWK59_35215"/>
<dbReference type="EC" id="2.5.1.-" evidence="5"/>
<keyword evidence="1 5" id="KW-0808">Transferase</keyword>
<evidence type="ECO:0000313" key="7">
    <source>
        <dbReference type="EMBL" id="XCM83801.1"/>
    </source>
</evidence>
<dbReference type="EMBL" id="CP159872">
    <property type="protein sequence ID" value="XCM83801.1"/>
    <property type="molecule type" value="Genomic_DNA"/>
</dbReference>
<dbReference type="GO" id="GO:0005886">
    <property type="term" value="C:plasma membrane"/>
    <property type="evidence" value="ECO:0007669"/>
    <property type="project" value="TreeGrafter"/>
</dbReference>
<dbReference type="AlphaFoldDB" id="A0AAU8K8M6"/>
<sequence>MEVSRFLRNPITVDRRGPEADGTPVPPGLPPITTPEESRRRREPEAPAQVAELRHLAFIVDGNRTWAKARGLSTREGHRAGGNKILEVLDWCEDYGIRTVTFWALSVANLDRPAAQLDPLLAVIEDGMNYLADTDRWAVNPIGAFDLLPPRTARAMRAVKERSAQSAGMRVNVAVGYGGRQELVDAVRRSVAELAARGLGAEEIAGALDEQAIARHLYTSGQPDPDLVIRTSGAQRLSGFMPWQGFQSELYFCSALWPDLTRDDFDAALESYRLRSRTRGV</sequence>
<dbReference type="Pfam" id="PF01255">
    <property type="entry name" value="Prenyltransf"/>
    <property type="match status" value="1"/>
</dbReference>
<evidence type="ECO:0000256" key="1">
    <source>
        <dbReference type="ARBA" id="ARBA00022679"/>
    </source>
</evidence>
<keyword evidence="3 5" id="KW-0460">Magnesium</keyword>
<keyword evidence="2 5" id="KW-0479">Metal-binding</keyword>
<dbReference type="GO" id="GO:0016094">
    <property type="term" value="P:polyprenol biosynthetic process"/>
    <property type="evidence" value="ECO:0007669"/>
    <property type="project" value="TreeGrafter"/>
</dbReference>
<dbReference type="InterPro" id="IPR018520">
    <property type="entry name" value="UPP_synth-like_CS"/>
</dbReference>
<protein>
    <recommendedName>
        <fullName evidence="5">Isoprenyl transferase</fullName>
        <ecNumber evidence="5">2.5.1.-</ecNumber>
    </recommendedName>
</protein>
<feature type="active site" evidence="5">
    <location>
        <position position="61"/>
    </location>
</feature>
<dbReference type="GO" id="GO:0000287">
    <property type="term" value="F:magnesium ion binding"/>
    <property type="evidence" value="ECO:0007669"/>
    <property type="project" value="UniProtKB-UniRule"/>
</dbReference>
<feature type="compositionally biased region" description="Pro residues" evidence="6">
    <location>
        <begin position="24"/>
        <end position="33"/>
    </location>
</feature>
<gene>
    <name evidence="7" type="primary">uppS</name>
    <name evidence="7" type="ORF">ABWK59_35215</name>
</gene>
<evidence type="ECO:0000256" key="6">
    <source>
        <dbReference type="SAM" id="MobiDB-lite"/>
    </source>
</evidence>
<evidence type="ECO:0000256" key="2">
    <source>
        <dbReference type="ARBA" id="ARBA00022723"/>
    </source>
</evidence>
<organism evidence="7">
    <name type="scientific">Kitasatospora camelliae</name>
    <dbReference type="NCBI Taxonomy" id="3156397"/>
    <lineage>
        <taxon>Bacteria</taxon>
        <taxon>Bacillati</taxon>
        <taxon>Actinomycetota</taxon>
        <taxon>Actinomycetes</taxon>
        <taxon>Kitasatosporales</taxon>
        <taxon>Streptomycetaceae</taxon>
        <taxon>Kitasatospora</taxon>
    </lineage>
</organism>
<feature type="binding site" evidence="5">
    <location>
        <position position="78"/>
    </location>
    <ligand>
        <name>substrate</name>
    </ligand>
</feature>